<dbReference type="RefSeq" id="XP_018071792.1">
    <property type="nucleotide sequence ID" value="XM_018214893.1"/>
</dbReference>
<dbReference type="InterPro" id="IPR047146">
    <property type="entry name" value="Cyt_P450_E_CYP52_fungi"/>
</dbReference>
<sequence length="497" mass="56955">MNRSLEVAWALVAFPLIIFFFNYISKRWRRYLLASSRGCKPAPRHKQKGPFGLDFFIKSMKASLDHRRMEFTRDLFNKYDRTWQVTNFGKEFIFTIDPMNIQWVMVHDFESWGLEPLRLPAVAPYMGPGVFTTDGQFWAHARAQVKPILGKAQFSDLSRLEYHFQNFLPLLPRDGSAVDVQPLLERLGTDIVTEFILGESVGTLTENSSVDHKKFLGALSDADAGVGKRFLLGKLRFFLRDKNFDKACQIAHKYVDERIDAYFNTVATRKSSSQEPQPLVLLNELAKETDDRKLIRSQILNILQAAEDGAAIIISNTLFLLSRHPDVQRTLREEISTINAQIPTFEVLKSMKYLRKVINESLRVLPLAPNNSRVALKDTILPRGGGPHGKDPVFVEKGMIYGTNSYILHRDKETWGEDADDFKPERWETQRHGWHYQAFGGGPRTCPGQGLVLTQISYTLIRLFQEFKAIESRDERPWLESIKLTMCNGNGVILSLR</sequence>
<dbReference type="InterPro" id="IPR002401">
    <property type="entry name" value="Cyt_P450_E_grp-I"/>
</dbReference>
<evidence type="ECO:0000256" key="4">
    <source>
        <dbReference type="ARBA" id="ARBA00023002"/>
    </source>
</evidence>
<evidence type="ECO:0000256" key="1">
    <source>
        <dbReference type="ARBA" id="ARBA00001971"/>
    </source>
</evidence>
<evidence type="ECO:0000256" key="8">
    <source>
        <dbReference type="RuleBase" id="RU000461"/>
    </source>
</evidence>
<dbReference type="InterPro" id="IPR001128">
    <property type="entry name" value="Cyt_P450"/>
</dbReference>
<evidence type="ECO:0000256" key="9">
    <source>
        <dbReference type="SAM" id="Phobius"/>
    </source>
</evidence>
<protein>
    <submittedName>
        <fullName evidence="10">N-alkane-inducible cytochrome P450</fullName>
    </submittedName>
</protein>
<keyword evidence="9" id="KW-0812">Transmembrane</keyword>
<evidence type="ECO:0000256" key="7">
    <source>
        <dbReference type="PIRSR" id="PIRSR602401-1"/>
    </source>
</evidence>
<evidence type="ECO:0000256" key="6">
    <source>
        <dbReference type="ARBA" id="ARBA00023033"/>
    </source>
</evidence>
<dbReference type="PRINTS" id="PR00463">
    <property type="entry name" value="EP450I"/>
</dbReference>
<comment type="cofactor">
    <cofactor evidence="1 7">
        <name>heme</name>
        <dbReference type="ChEBI" id="CHEBI:30413"/>
    </cofactor>
</comment>
<dbReference type="GO" id="GO:0005506">
    <property type="term" value="F:iron ion binding"/>
    <property type="evidence" value="ECO:0007669"/>
    <property type="project" value="InterPro"/>
</dbReference>
<keyword evidence="7 8" id="KW-0349">Heme</keyword>
<feature type="binding site" description="axial binding residue" evidence="7">
    <location>
        <position position="446"/>
    </location>
    <ligand>
        <name>heme</name>
        <dbReference type="ChEBI" id="CHEBI:30413"/>
    </ligand>
    <ligandPart>
        <name>Fe</name>
        <dbReference type="ChEBI" id="CHEBI:18248"/>
    </ligandPart>
</feature>
<keyword evidence="6 8" id="KW-0503">Monooxygenase</keyword>
<dbReference type="EMBL" id="KQ947414">
    <property type="protein sequence ID" value="KUJ17437.1"/>
    <property type="molecule type" value="Genomic_DNA"/>
</dbReference>
<gene>
    <name evidence="10" type="ORF">LY89DRAFT_684487</name>
</gene>
<evidence type="ECO:0000256" key="2">
    <source>
        <dbReference type="ARBA" id="ARBA00010617"/>
    </source>
</evidence>
<dbReference type="OrthoDB" id="1470350at2759"/>
<keyword evidence="11" id="KW-1185">Reference proteome</keyword>
<evidence type="ECO:0000256" key="5">
    <source>
        <dbReference type="ARBA" id="ARBA00023004"/>
    </source>
</evidence>
<feature type="transmembrane region" description="Helical" evidence="9">
    <location>
        <begin position="6"/>
        <end position="24"/>
    </location>
</feature>
<dbReference type="InterPro" id="IPR036396">
    <property type="entry name" value="Cyt_P450_sf"/>
</dbReference>
<dbReference type="KEGG" id="psco:LY89DRAFT_684487"/>
<dbReference type="AlphaFoldDB" id="A0A194XCG3"/>
<dbReference type="CDD" id="cd11063">
    <property type="entry name" value="CYP52"/>
    <property type="match status" value="1"/>
</dbReference>
<dbReference type="InterPro" id="IPR017972">
    <property type="entry name" value="Cyt_P450_CS"/>
</dbReference>
<keyword evidence="5 7" id="KW-0408">Iron</keyword>
<proteinExistence type="inferred from homology"/>
<dbReference type="GeneID" id="28824619"/>
<dbReference type="InParanoid" id="A0A194XCG3"/>
<dbReference type="PROSITE" id="PS00086">
    <property type="entry name" value="CYTOCHROME_P450"/>
    <property type="match status" value="1"/>
</dbReference>
<dbReference type="STRING" id="149040.A0A194XCG3"/>
<reference evidence="10 11" key="1">
    <citation type="submission" date="2015-10" db="EMBL/GenBank/DDBJ databases">
        <title>Full genome of DAOMC 229536 Phialocephala scopiformis, a fungal endophyte of spruce producing the potent anti-insectan compound rugulosin.</title>
        <authorList>
            <consortium name="DOE Joint Genome Institute"/>
            <person name="Walker A.K."/>
            <person name="Frasz S.L."/>
            <person name="Seifert K.A."/>
            <person name="Miller J.D."/>
            <person name="Mondo S.J."/>
            <person name="Labutti K."/>
            <person name="Lipzen A."/>
            <person name="Dockter R."/>
            <person name="Kennedy M."/>
            <person name="Grigoriev I.V."/>
            <person name="Spatafora J.W."/>
        </authorList>
    </citation>
    <scope>NUCLEOTIDE SEQUENCE [LARGE SCALE GENOMIC DNA]</scope>
    <source>
        <strain evidence="10 11">CBS 120377</strain>
    </source>
</reference>
<keyword evidence="3 7" id="KW-0479">Metal-binding</keyword>
<dbReference type="GO" id="GO:0020037">
    <property type="term" value="F:heme binding"/>
    <property type="evidence" value="ECO:0007669"/>
    <property type="project" value="InterPro"/>
</dbReference>
<name>A0A194XCG3_MOLSC</name>
<keyword evidence="9" id="KW-0472">Membrane</keyword>
<accession>A0A194XCG3</accession>
<evidence type="ECO:0000313" key="10">
    <source>
        <dbReference type="EMBL" id="KUJ17437.1"/>
    </source>
</evidence>
<organism evidence="10 11">
    <name type="scientific">Mollisia scopiformis</name>
    <name type="common">Conifer needle endophyte fungus</name>
    <name type="synonym">Phialocephala scopiformis</name>
    <dbReference type="NCBI Taxonomy" id="149040"/>
    <lineage>
        <taxon>Eukaryota</taxon>
        <taxon>Fungi</taxon>
        <taxon>Dikarya</taxon>
        <taxon>Ascomycota</taxon>
        <taxon>Pezizomycotina</taxon>
        <taxon>Leotiomycetes</taxon>
        <taxon>Helotiales</taxon>
        <taxon>Mollisiaceae</taxon>
        <taxon>Mollisia</taxon>
    </lineage>
</organism>
<dbReference type="SUPFAM" id="SSF48264">
    <property type="entry name" value="Cytochrome P450"/>
    <property type="match status" value="1"/>
</dbReference>
<dbReference type="Proteomes" id="UP000070700">
    <property type="component" value="Unassembled WGS sequence"/>
</dbReference>
<dbReference type="PANTHER" id="PTHR24287">
    <property type="entry name" value="P450, PUTATIVE (EUROFUNG)-RELATED"/>
    <property type="match status" value="1"/>
</dbReference>
<keyword evidence="4 8" id="KW-0560">Oxidoreductase</keyword>
<keyword evidence="9" id="KW-1133">Transmembrane helix</keyword>
<dbReference type="PRINTS" id="PR00385">
    <property type="entry name" value="P450"/>
</dbReference>
<dbReference type="Gene3D" id="1.10.630.10">
    <property type="entry name" value="Cytochrome P450"/>
    <property type="match status" value="1"/>
</dbReference>
<evidence type="ECO:0000256" key="3">
    <source>
        <dbReference type="ARBA" id="ARBA00022723"/>
    </source>
</evidence>
<dbReference type="Pfam" id="PF00067">
    <property type="entry name" value="p450"/>
    <property type="match status" value="1"/>
</dbReference>
<dbReference type="GO" id="GO:0004497">
    <property type="term" value="F:monooxygenase activity"/>
    <property type="evidence" value="ECO:0007669"/>
    <property type="project" value="UniProtKB-KW"/>
</dbReference>
<comment type="similarity">
    <text evidence="2 8">Belongs to the cytochrome P450 family.</text>
</comment>
<dbReference type="GO" id="GO:0016705">
    <property type="term" value="F:oxidoreductase activity, acting on paired donors, with incorporation or reduction of molecular oxygen"/>
    <property type="evidence" value="ECO:0007669"/>
    <property type="project" value="InterPro"/>
</dbReference>
<dbReference type="PANTHER" id="PTHR24287:SF17">
    <property type="entry name" value="P450, PUTATIVE (EUROFUNG)-RELATED"/>
    <property type="match status" value="1"/>
</dbReference>
<evidence type="ECO:0000313" key="11">
    <source>
        <dbReference type="Proteomes" id="UP000070700"/>
    </source>
</evidence>